<name>A0A1X7IAX8_9CORY</name>
<evidence type="ECO:0000256" key="1">
    <source>
        <dbReference type="SAM" id="Phobius"/>
    </source>
</evidence>
<accession>A0A1X7IAX8</accession>
<keyword evidence="1" id="KW-0812">Transmembrane</keyword>
<proteinExistence type="predicted"/>
<organism evidence="2 3">
    <name type="scientific">Corynebacterium pollutisoli</name>
    <dbReference type="NCBI Taxonomy" id="1610489"/>
    <lineage>
        <taxon>Bacteria</taxon>
        <taxon>Bacillati</taxon>
        <taxon>Actinomycetota</taxon>
        <taxon>Actinomycetes</taxon>
        <taxon>Mycobacteriales</taxon>
        <taxon>Corynebacteriaceae</taxon>
        <taxon>Corynebacterium</taxon>
    </lineage>
</organism>
<protein>
    <submittedName>
        <fullName evidence="2">Uncharacterized protein</fullName>
    </submittedName>
</protein>
<gene>
    <name evidence="2" type="ORF">SAMN06295981_0612</name>
</gene>
<evidence type="ECO:0000313" key="3">
    <source>
        <dbReference type="Proteomes" id="UP000193309"/>
    </source>
</evidence>
<feature type="transmembrane region" description="Helical" evidence="1">
    <location>
        <begin position="16"/>
        <end position="49"/>
    </location>
</feature>
<keyword evidence="1" id="KW-1133">Transmembrane helix</keyword>
<dbReference type="STRING" id="1610489.SAMN06295981_0612"/>
<keyword evidence="3" id="KW-1185">Reference proteome</keyword>
<dbReference type="Proteomes" id="UP000193309">
    <property type="component" value="Unassembled WGS sequence"/>
</dbReference>
<sequence length="176" mass="19751">MSDRMLIKPDPPRQRWILLLIIAACVAVLVIFRLQGLLLILPILAVAMLVMSRRPDTTETLALRSSITLSAEDIEDVIAEFDRFATGTDAEAIADRTLNRPALLDLDCTDPDIAAFHHEYATARRFLSRLDARLAAENLEVSQLETILTVTDMRALEIKETWLAARQAAQRLGHDY</sequence>
<dbReference type="RefSeq" id="WP_162494801.1">
    <property type="nucleotide sequence ID" value="NZ_FXAR01000001.1"/>
</dbReference>
<evidence type="ECO:0000313" key="2">
    <source>
        <dbReference type="EMBL" id="SMG11774.1"/>
    </source>
</evidence>
<keyword evidence="1" id="KW-0472">Membrane</keyword>
<dbReference type="AlphaFoldDB" id="A0A1X7IAX8"/>
<reference evidence="3" key="1">
    <citation type="submission" date="2017-04" db="EMBL/GenBank/DDBJ databases">
        <authorList>
            <person name="Varghese N."/>
            <person name="Submissions S."/>
        </authorList>
    </citation>
    <scope>NUCLEOTIDE SEQUENCE [LARGE SCALE GENOMIC DNA]</scope>
    <source>
        <strain evidence="3">VDS</strain>
    </source>
</reference>
<dbReference type="EMBL" id="FXAR01000001">
    <property type="protein sequence ID" value="SMG11774.1"/>
    <property type="molecule type" value="Genomic_DNA"/>
</dbReference>